<dbReference type="EMBL" id="JARK01001378">
    <property type="protein sequence ID" value="EYC13999.1"/>
    <property type="molecule type" value="Genomic_DNA"/>
</dbReference>
<dbReference type="Proteomes" id="UP000024635">
    <property type="component" value="Unassembled WGS sequence"/>
</dbReference>
<evidence type="ECO:0000313" key="2">
    <source>
        <dbReference type="EMBL" id="EYC13999.1"/>
    </source>
</evidence>
<feature type="compositionally biased region" description="Basic and acidic residues" evidence="1">
    <location>
        <begin position="78"/>
        <end position="88"/>
    </location>
</feature>
<organism evidence="2 3">
    <name type="scientific">Ancylostoma ceylanicum</name>
    <dbReference type="NCBI Taxonomy" id="53326"/>
    <lineage>
        <taxon>Eukaryota</taxon>
        <taxon>Metazoa</taxon>
        <taxon>Ecdysozoa</taxon>
        <taxon>Nematoda</taxon>
        <taxon>Chromadorea</taxon>
        <taxon>Rhabditida</taxon>
        <taxon>Rhabditina</taxon>
        <taxon>Rhabditomorpha</taxon>
        <taxon>Strongyloidea</taxon>
        <taxon>Ancylostomatidae</taxon>
        <taxon>Ancylostomatinae</taxon>
        <taxon>Ancylostoma</taxon>
    </lineage>
</organism>
<feature type="region of interest" description="Disordered" evidence="1">
    <location>
        <begin position="59"/>
        <end position="88"/>
    </location>
</feature>
<evidence type="ECO:0000313" key="3">
    <source>
        <dbReference type="Proteomes" id="UP000024635"/>
    </source>
</evidence>
<accession>A0A016UFA7</accession>
<sequence>MDSDYEVILGNDILALLPPMTIDYTAKTVSFGFGARLRVVASQIRGPRTHGKSALTRAVENQHSGRILGRRSTGSCGRDARPGQEFVR</sequence>
<keyword evidence="3" id="KW-1185">Reference proteome</keyword>
<evidence type="ECO:0000256" key="1">
    <source>
        <dbReference type="SAM" id="MobiDB-lite"/>
    </source>
</evidence>
<protein>
    <submittedName>
        <fullName evidence="2">Uncharacterized protein</fullName>
    </submittedName>
</protein>
<gene>
    <name evidence="2" type="primary">Acey_s0042.g654</name>
    <name evidence="2" type="ORF">Y032_0042g654</name>
</gene>
<comment type="caution">
    <text evidence="2">The sequence shown here is derived from an EMBL/GenBank/DDBJ whole genome shotgun (WGS) entry which is preliminary data.</text>
</comment>
<name>A0A016UFA7_9BILA</name>
<proteinExistence type="predicted"/>
<reference evidence="3" key="1">
    <citation type="journal article" date="2015" name="Nat. Genet.">
        <title>The genome and transcriptome of the zoonotic hookworm Ancylostoma ceylanicum identify infection-specific gene families.</title>
        <authorList>
            <person name="Schwarz E.M."/>
            <person name="Hu Y."/>
            <person name="Antoshechkin I."/>
            <person name="Miller M.M."/>
            <person name="Sternberg P.W."/>
            <person name="Aroian R.V."/>
        </authorList>
    </citation>
    <scope>NUCLEOTIDE SEQUENCE</scope>
    <source>
        <strain evidence="3">HY135</strain>
    </source>
</reference>
<dbReference type="AlphaFoldDB" id="A0A016UFA7"/>